<gene>
    <name evidence="1" type="ORF">TNIN_206451</name>
</gene>
<organism evidence="1 2">
    <name type="scientific">Trichonephila inaurata madagascariensis</name>
    <dbReference type="NCBI Taxonomy" id="2747483"/>
    <lineage>
        <taxon>Eukaryota</taxon>
        <taxon>Metazoa</taxon>
        <taxon>Ecdysozoa</taxon>
        <taxon>Arthropoda</taxon>
        <taxon>Chelicerata</taxon>
        <taxon>Arachnida</taxon>
        <taxon>Araneae</taxon>
        <taxon>Araneomorphae</taxon>
        <taxon>Entelegynae</taxon>
        <taxon>Araneoidea</taxon>
        <taxon>Nephilidae</taxon>
        <taxon>Trichonephila</taxon>
        <taxon>Trichonephila inaurata</taxon>
    </lineage>
</organism>
<proteinExistence type="predicted"/>
<evidence type="ECO:0000313" key="1">
    <source>
        <dbReference type="EMBL" id="GFY61392.1"/>
    </source>
</evidence>
<reference evidence="1" key="1">
    <citation type="submission" date="2020-08" db="EMBL/GenBank/DDBJ databases">
        <title>Multicomponent nature underlies the extraordinary mechanical properties of spider dragline silk.</title>
        <authorList>
            <person name="Kono N."/>
            <person name="Nakamura H."/>
            <person name="Mori M."/>
            <person name="Yoshida Y."/>
            <person name="Ohtoshi R."/>
            <person name="Malay A.D."/>
            <person name="Moran D.A.P."/>
            <person name="Tomita M."/>
            <person name="Numata K."/>
            <person name="Arakawa K."/>
        </authorList>
    </citation>
    <scope>NUCLEOTIDE SEQUENCE</scope>
</reference>
<dbReference type="EMBL" id="BMAV01013625">
    <property type="protein sequence ID" value="GFY61392.1"/>
    <property type="molecule type" value="Genomic_DNA"/>
</dbReference>
<comment type="caution">
    <text evidence="1">The sequence shown here is derived from an EMBL/GenBank/DDBJ whole genome shotgun (WGS) entry which is preliminary data.</text>
</comment>
<dbReference type="Proteomes" id="UP000886998">
    <property type="component" value="Unassembled WGS sequence"/>
</dbReference>
<dbReference type="AlphaFoldDB" id="A0A8X6XZ45"/>
<keyword evidence="2" id="KW-1185">Reference proteome</keyword>
<protein>
    <submittedName>
        <fullName evidence="1">Uncharacterized protein</fullName>
    </submittedName>
</protein>
<name>A0A8X6XZ45_9ARAC</name>
<evidence type="ECO:0000313" key="2">
    <source>
        <dbReference type="Proteomes" id="UP000886998"/>
    </source>
</evidence>
<accession>A0A8X6XZ45</accession>
<sequence length="83" mass="9391">MHDEDPAYFFTAVRRFLLASCTMDSTMLNCSLSSTLTRSKPTRRLVEAYENIGAQVDCGQRGKSYSNNCCCSRQSEHNTRSLK</sequence>